<sequence>MAINACISNLTDLRDGNELYSTNIKKYTEDVVVVDERHEYNGHVLTTSATKQEGIKQKFLDCLLININRR</sequence>
<name>A0A9D4HPG6_DREPO</name>
<dbReference type="Proteomes" id="UP000828390">
    <property type="component" value="Unassembled WGS sequence"/>
</dbReference>
<proteinExistence type="predicted"/>
<evidence type="ECO:0000313" key="1">
    <source>
        <dbReference type="EMBL" id="KAH3726714.1"/>
    </source>
</evidence>
<reference evidence="1" key="1">
    <citation type="journal article" date="2019" name="bioRxiv">
        <title>The Genome of the Zebra Mussel, Dreissena polymorpha: A Resource for Invasive Species Research.</title>
        <authorList>
            <person name="McCartney M.A."/>
            <person name="Auch B."/>
            <person name="Kono T."/>
            <person name="Mallez S."/>
            <person name="Zhang Y."/>
            <person name="Obille A."/>
            <person name="Becker A."/>
            <person name="Abrahante J.E."/>
            <person name="Garbe J."/>
            <person name="Badalamenti J.P."/>
            <person name="Herman A."/>
            <person name="Mangelson H."/>
            <person name="Liachko I."/>
            <person name="Sullivan S."/>
            <person name="Sone E.D."/>
            <person name="Koren S."/>
            <person name="Silverstein K.A.T."/>
            <person name="Beckman K.B."/>
            <person name="Gohl D.M."/>
        </authorList>
    </citation>
    <scope>NUCLEOTIDE SEQUENCE</scope>
    <source>
        <strain evidence="1">Duluth1</strain>
        <tissue evidence="1">Whole animal</tissue>
    </source>
</reference>
<organism evidence="1 2">
    <name type="scientific">Dreissena polymorpha</name>
    <name type="common">Zebra mussel</name>
    <name type="synonym">Mytilus polymorpha</name>
    <dbReference type="NCBI Taxonomy" id="45954"/>
    <lineage>
        <taxon>Eukaryota</taxon>
        <taxon>Metazoa</taxon>
        <taxon>Spiralia</taxon>
        <taxon>Lophotrochozoa</taxon>
        <taxon>Mollusca</taxon>
        <taxon>Bivalvia</taxon>
        <taxon>Autobranchia</taxon>
        <taxon>Heteroconchia</taxon>
        <taxon>Euheterodonta</taxon>
        <taxon>Imparidentia</taxon>
        <taxon>Neoheterodontei</taxon>
        <taxon>Myida</taxon>
        <taxon>Dreissenoidea</taxon>
        <taxon>Dreissenidae</taxon>
        <taxon>Dreissena</taxon>
    </lineage>
</organism>
<dbReference type="EMBL" id="JAIWYP010000012">
    <property type="protein sequence ID" value="KAH3726714.1"/>
    <property type="molecule type" value="Genomic_DNA"/>
</dbReference>
<dbReference type="AlphaFoldDB" id="A0A9D4HPG6"/>
<accession>A0A9D4HPG6</accession>
<reference evidence="1" key="2">
    <citation type="submission" date="2020-11" db="EMBL/GenBank/DDBJ databases">
        <authorList>
            <person name="McCartney M.A."/>
            <person name="Auch B."/>
            <person name="Kono T."/>
            <person name="Mallez S."/>
            <person name="Becker A."/>
            <person name="Gohl D.M."/>
            <person name="Silverstein K.A.T."/>
            <person name="Koren S."/>
            <person name="Bechman K.B."/>
            <person name="Herman A."/>
            <person name="Abrahante J.E."/>
            <person name="Garbe J."/>
        </authorList>
    </citation>
    <scope>NUCLEOTIDE SEQUENCE</scope>
    <source>
        <strain evidence="1">Duluth1</strain>
        <tissue evidence="1">Whole animal</tissue>
    </source>
</reference>
<evidence type="ECO:0000313" key="2">
    <source>
        <dbReference type="Proteomes" id="UP000828390"/>
    </source>
</evidence>
<gene>
    <name evidence="1" type="ORF">DPMN_052583</name>
</gene>
<protein>
    <submittedName>
        <fullName evidence="1">Uncharacterized protein</fullName>
    </submittedName>
</protein>
<keyword evidence="2" id="KW-1185">Reference proteome</keyword>
<comment type="caution">
    <text evidence="1">The sequence shown here is derived from an EMBL/GenBank/DDBJ whole genome shotgun (WGS) entry which is preliminary data.</text>
</comment>